<accession>X7EH91</accession>
<evidence type="ECO:0000256" key="1">
    <source>
        <dbReference type="SAM" id="MobiDB-lite"/>
    </source>
</evidence>
<evidence type="ECO:0000259" key="2">
    <source>
        <dbReference type="Pfam" id="PF09361"/>
    </source>
</evidence>
<sequence>MATQQNQNFDTMMRDMMNAFPVNAESFEDGFKRGAELNEKLASIAVDAAGQSTDLSADFTRKTLERMSELTKAKAEPQAYAQSMADFGQKQTEATVQMMQRFAEIAQSTSTATVDVMSSFGKTAQEKAANTAKKSAANAKSAASTAASNAA</sequence>
<dbReference type="STRING" id="1449350.OCH239_16570"/>
<dbReference type="Pfam" id="PF09361">
    <property type="entry name" value="Phasin_2"/>
    <property type="match status" value="1"/>
</dbReference>
<name>X7EH91_9RHOB</name>
<organism evidence="3 4">
    <name type="scientific">Roseivivax halodurans JCM 10272</name>
    <dbReference type="NCBI Taxonomy" id="1449350"/>
    <lineage>
        <taxon>Bacteria</taxon>
        <taxon>Pseudomonadati</taxon>
        <taxon>Pseudomonadota</taxon>
        <taxon>Alphaproteobacteria</taxon>
        <taxon>Rhodobacterales</taxon>
        <taxon>Roseobacteraceae</taxon>
        <taxon>Roseivivax</taxon>
    </lineage>
</organism>
<dbReference type="eggNOG" id="ENOG502ZQS1">
    <property type="taxonomic scope" value="Bacteria"/>
</dbReference>
<feature type="compositionally biased region" description="Low complexity" evidence="1">
    <location>
        <begin position="127"/>
        <end position="151"/>
    </location>
</feature>
<dbReference type="Proteomes" id="UP000022447">
    <property type="component" value="Unassembled WGS sequence"/>
</dbReference>
<protein>
    <submittedName>
        <fullName evidence="3">Phasin, PhaP</fullName>
    </submittedName>
</protein>
<reference evidence="3 4" key="1">
    <citation type="submission" date="2014-01" db="EMBL/GenBank/DDBJ databases">
        <title>Roseivivax halodurans JCM 10272 Genome Sequencing.</title>
        <authorList>
            <person name="Lai Q."/>
            <person name="Li G."/>
            <person name="Shao Z."/>
        </authorList>
    </citation>
    <scope>NUCLEOTIDE SEQUENCE [LARGE SCALE GENOMIC DNA]</scope>
    <source>
        <strain evidence="3 4">JCM 10272</strain>
    </source>
</reference>
<dbReference type="OrthoDB" id="7863861at2"/>
<dbReference type="InterPro" id="IPR018968">
    <property type="entry name" value="Phasin"/>
</dbReference>
<dbReference type="EMBL" id="JALZ01000005">
    <property type="protein sequence ID" value="ETX15434.1"/>
    <property type="molecule type" value="Genomic_DNA"/>
</dbReference>
<feature type="domain" description="Phasin" evidence="2">
    <location>
        <begin position="26"/>
        <end position="118"/>
    </location>
</feature>
<proteinExistence type="predicted"/>
<dbReference type="AlphaFoldDB" id="X7EH91"/>
<feature type="region of interest" description="Disordered" evidence="1">
    <location>
        <begin position="124"/>
        <end position="151"/>
    </location>
</feature>
<evidence type="ECO:0000313" key="4">
    <source>
        <dbReference type="Proteomes" id="UP000022447"/>
    </source>
</evidence>
<keyword evidence="4" id="KW-1185">Reference proteome</keyword>
<evidence type="ECO:0000313" key="3">
    <source>
        <dbReference type="EMBL" id="ETX15434.1"/>
    </source>
</evidence>
<comment type="caution">
    <text evidence="3">The sequence shown here is derived from an EMBL/GenBank/DDBJ whole genome shotgun (WGS) entry which is preliminary data.</text>
</comment>
<gene>
    <name evidence="3" type="ORF">OCH239_16570</name>
</gene>
<dbReference type="RefSeq" id="WP_037260266.1">
    <property type="nucleotide sequence ID" value="NZ_JALZ01000005.1"/>
</dbReference>